<proteinExistence type="predicted"/>
<reference evidence="1 2" key="2">
    <citation type="journal article" date="2022" name="Mol. Ecol. Resour.">
        <title>The genomes of chicory, endive, great burdock and yacon provide insights into Asteraceae paleo-polyploidization history and plant inulin production.</title>
        <authorList>
            <person name="Fan W."/>
            <person name="Wang S."/>
            <person name="Wang H."/>
            <person name="Wang A."/>
            <person name="Jiang F."/>
            <person name="Liu H."/>
            <person name="Zhao H."/>
            <person name="Xu D."/>
            <person name="Zhang Y."/>
        </authorList>
    </citation>
    <scope>NUCLEOTIDE SEQUENCE [LARGE SCALE GENOMIC DNA]</scope>
    <source>
        <strain evidence="2">cv. Niubang</strain>
    </source>
</reference>
<dbReference type="EMBL" id="CM042052">
    <property type="protein sequence ID" value="KAI3720147.1"/>
    <property type="molecule type" value="Genomic_DNA"/>
</dbReference>
<accession>A0ACB9BDL7</accession>
<keyword evidence="2" id="KW-1185">Reference proteome</keyword>
<evidence type="ECO:0000313" key="1">
    <source>
        <dbReference type="EMBL" id="KAI3720147.1"/>
    </source>
</evidence>
<evidence type="ECO:0000313" key="2">
    <source>
        <dbReference type="Proteomes" id="UP001055879"/>
    </source>
</evidence>
<sequence length="138" mass="15313">MPDDYDESQSHCHNRMGCTVSWYIPATMTSDIAPQRVQVAVKCDKTPASGFGGFGLEDSSFVKEAQSGEKSRFSLNLARWNSTEYGQRHNRSEDCDVDGGMGIRSEICEAREKEEKEKGSVEGSIISGKSRYESSLML</sequence>
<comment type="caution">
    <text evidence="1">The sequence shown here is derived from an EMBL/GenBank/DDBJ whole genome shotgun (WGS) entry which is preliminary data.</text>
</comment>
<protein>
    <submittedName>
        <fullName evidence="1">Uncharacterized protein</fullName>
    </submittedName>
</protein>
<name>A0ACB9BDL7_ARCLA</name>
<organism evidence="1 2">
    <name type="scientific">Arctium lappa</name>
    <name type="common">Greater burdock</name>
    <name type="synonym">Lappa major</name>
    <dbReference type="NCBI Taxonomy" id="4217"/>
    <lineage>
        <taxon>Eukaryota</taxon>
        <taxon>Viridiplantae</taxon>
        <taxon>Streptophyta</taxon>
        <taxon>Embryophyta</taxon>
        <taxon>Tracheophyta</taxon>
        <taxon>Spermatophyta</taxon>
        <taxon>Magnoliopsida</taxon>
        <taxon>eudicotyledons</taxon>
        <taxon>Gunneridae</taxon>
        <taxon>Pentapetalae</taxon>
        <taxon>asterids</taxon>
        <taxon>campanulids</taxon>
        <taxon>Asterales</taxon>
        <taxon>Asteraceae</taxon>
        <taxon>Carduoideae</taxon>
        <taxon>Cardueae</taxon>
        <taxon>Arctiinae</taxon>
        <taxon>Arctium</taxon>
    </lineage>
</organism>
<gene>
    <name evidence="1" type="ORF">L6452_21058</name>
</gene>
<reference evidence="2" key="1">
    <citation type="journal article" date="2022" name="Mol. Ecol. Resour.">
        <title>The genomes of chicory, endive, great burdock and yacon provide insights into Asteraceae palaeo-polyploidization history and plant inulin production.</title>
        <authorList>
            <person name="Fan W."/>
            <person name="Wang S."/>
            <person name="Wang H."/>
            <person name="Wang A."/>
            <person name="Jiang F."/>
            <person name="Liu H."/>
            <person name="Zhao H."/>
            <person name="Xu D."/>
            <person name="Zhang Y."/>
        </authorList>
    </citation>
    <scope>NUCLEOTIDE SEQUENCE [LARGE SCALE GENOMIC DNA]</scope>
    <source>
        <strain evidence="2">cv. Niubang</strain>
    </source>
</reference>
<dbReference type="Proteomes" id="UP001055879">
    <property type="component" value="Linkage Group LG06"/>
</dbReference>